<feature type="compositionally biased region" description="Polar residues" evidence="6">
    <location>
        <begin position="407"/>
        <end position="425"/>
    </location>
</feature>
<organism evidence="8 9">
    <name type="scientific">Iris pallida</name>
    <name type="common">Sweet iris</name>
    <dbReference type="NCBI Taxonomy" id="29817"/>
    <lineage>
        <taxon>Eukaryota</taxon>
        <taxon>Viridiplantae</taxon>
        <taxon>Streptophyta</taxon>
        <taxon>Embryophyta</taxon>
        <taxon>Tracheophyta</taxon>
        <taxon>Spermatophyta</taxon>
        <taxon>Magnoliopsida</taxon>
        <taxon>Liliopsida</taxon>
        <taxon>Asparagales</taxon>
        <taxon>Iridaceae</taxon>
        <taxon>Iridoideae</taxon>
        <taxon>Irideae</taxon>
        <taxon>Iris</taxon>
    </lineage>
</organism>
<evidence type="ECO:0000256" key="3">
    <source>
        <dbReference type="ARBA" id="ARBA00022946"/>
    </source>
</evidence>
<dbReference type="Pfam" id="PF14432">
    <property type="entry name" value="DYW_deaminase"/>
    <property type="match status" value="1"/>
</dbReference>
<feature type="compositionally biased region" description="Polar residues" evidence="6">
    <location>
        <begin position="443"/>
        <end position="452"/>
    </location>
</feature>
<evidence type="ECO:0000256" key="5">
    <source>
        <dbReference type="PROSITE-ProRule" id="PRU00708"/>
    </source>
</evidence>
<evidence type="ECO:0000313" key="9">
    <source>
        <dbReference type="Proteomes" id="UP001140949"/>
    </source>
</evidence>
<dbReference type="FunFam" id="1.25.40.10:FF:000503">
    <property type="entry name" value="Pentatricopeptide repeat-containing protein, mitochondrial"/>
    <property type="match status" value="1"/>
</dbReference>
<feature type="compositionally biased region" description="Polar residues" evidence="6">
    <location>
        <begin position="377"/>
        <end position="400"/>
    </location>
</feature>
<evidence type="ECO:0000256" key="2">
    <source>
        <dbReference type="ARBA" id="ARBA00022737"/>
    </source>
</evidence>
<evidence type="ECO:0000256" key="1">
    <source>
        <dbReference type="ARBA" id="ARBA00004173"/>
    </source>
</evidence>
<dbReference type="InterPro" id="IPR046960">
    <property type="entry name" value="PPR_At4g14850-like_plant"/>
</dbReference>
<feature type="compositionally biased region" description="Polar residues" evidence="6">
    <location>
        <begin position="83"/>
        <end position="100"/>
    </location>
</feature>
<evidence type="ECO:0000313" key="8">
    <source>
        <dbReference type="EMBL" id="KAJ6811752.1"/>
    </source>
</evidence>
<accession>A0AAX6F5N4</accession>
<comment type="subcellular location">
    <subcellularLocation>
        <location evidence="1">Mitochondrion</location>
    </subcellularLocation>
</comment>
<feature type="region of interest" description="Disordered" evidence="6">
    <location>
        <begin position="348"/>
        <end position="459"/>
    </location>
</feature>
<dbReference type="NCBIfam" id="TIGR00756">
    <property type="entry name" value="PPR"/>
    <property type="match status" value="2"/>
</dbReference>
<dbReference type="InterPro" id="IPR011990">
    <property type="entry name" value="TPR-like_helical_dom_sf"/>
</dbReference>
<reference evidence="8" key="2">
    <citation type="submission" date="2023-04" db="EMBL/GenBank/DDBJ databases">
        <authorList>
            <person name="Bruccoleri R.E."/>
            <person name="Oakeley E.J."/>
            <person name="Faust A.-M."/>
            <person name="Dessus-Babus S."/>
            <person name="Altorfer M."/>
            <person name="Burckhardt D."/>
            <person name="Oertli M."/>
            <person name="Naumann U."/>
            <person name="Petersen F."/>
            <person name="Wong J."/>
        </authorList>
    </citation>
    <scope>NUCLEOTIDE SEQUENCE</scope>
    <source>
        <strain evidence="8">GSM-AAB239-AS_SAM_17_03QT</strain>
        <tissue evidence="8">Leaf</tissue>
    </source>
</reference>
<evidence type="ECO:0000256" key="4">
    <source>
        <dbReference type="ARBA" id="ARBA00023128"/>
    </source>
</evidence>
<keyword evidence="4" id="KW-0496">Mitochondrion</keyword>
<dbReference type="GO" id="GO:0005739">
    <property type="term" value="C:mitochondrion"/>
    <property type="evidence" value="ECO:0007669"/>
    <property type="project" value="UniProtKB-SubCell"/>
</dbReference>
<dbReference type="InterPro" id="IPR002885">
    <property type="entry name" value="PPR_rpt"/>
</dbReference>
<keyword evidence="3" id="KW-0809">Transit peptide</keyword>
<dbReference type="Proteomes" id="UP001140949">
    <property type="component" value="Unassembled WGS sequence"/>
</dbReference>
<dbReference type="PANTHER" id="PTHR47926">
    <property type="entry name" value="PENTATRICOPEPTIDE REPEAT-CONTAINING PROTEIN"/>
    <property type="match status" value="1"/>
</dbReference>
<dbReference type="GO" id="GO:0008270">
    <property type="term" value="F:zinc ion binding"/>
    <property type="evidence" value="ECO:0007669"/>
    <property type="project" value="InterPro"/>
</dbReference>
<evidence type="ECO:0000256" key="6">
    <source>
        <dbReference type="SAM" id="MobiDB-lite"/>
    </source>
</evidence>
<proteinExistence type="predicted"/>
<dbReference type="Pfam" id="PF01535">
    <property type="entry name" value="PPR"/>
    <property type="match status" value="3"/>
</dbReference>
<gene>
    <name evidence="8" type="ORF">M6B38_150530</name>
</gene>
<dbReference type="GO" id="GO:0003723">
    <property type="term" value="F:RNA binding"/>
    <property type="evidence" value="ECO:0007669"/>
    <property type="project" value="InterPro"/>
</dbReference>
<name>A0AAX6F5N4_IRIPA</name>
<comment type="caution">
    <text evidence="8">The sequence shown here is derived from an EMBL/GenBank/DDBJ whole genome shotgun (WGS) entry which is preliminary data.</text>
</comment>
<feature type="compositionally biased region" description="Polar residues" evidence="6">
    <location>
        <begin position="114"/>
        <end position="123"/>
    </location>
</feature>
<feature type="repeat" description="PPR" evidence="5">
    <location>
        <begin position="573"/>
        <end position="607"/>
    </location>
</feature>
<dbReference type="GO" id="GO:0009451">
    <property type="term" value="P:RNA modification"/>
    <property type="evidence" value="ECO:0007669"/>
    <property type="project" value="InterPro"/>
</dbReference>
<keyword evidence="9" id="KW-1185">Reference proteome</keyword>
<dbReference type="InterPro" id="IPR032867">
    <property type="entry name" value="DYW_dom"/>
</dbReference>
<feature type="region of interest" description="Disordered" evidence="6">
    <location>
        <begin position="270"/>
        <end position="299"/>
    </location>
</feature>
<dbReference type="PROSITE" id="PS51375">
    <property type="entry name" value="PPR"/>
    <property type="match status" value="1"/>
</dbReference>
<evidence type="ECO:0000259" key="7">
    <source>
        <dbReference type="Pfam" id="PF14432"/>
    </source>
</evidence>
<protein>
    <submittedName>
        <fullName evidence="8">Pentatricopeptide repeat-containing protein-like, mitochondrial</fullName>
    </submittedName>
</protein>
<feature type="compositionally biased region" description="Polar residues" evidence="6">
    <location>
        <begin position="138"/>
        <end position="157"/>
    </location>
</feature>
<dbReference type="PANTHER" id="PTHR47926:SF388">
    <property type="entry name" value="DYW DOMAIN-CONTAINING PROTEIN"/>
    <property type="match status" value="1"/>
</dbReference>
<sequence length="865" mass="95751">MLRKKPSIHRLNIIISSSFSQVTSFSSPFSNRALYHPLRTSHSIHQRYRSSATSAERSDPPADPNPDGSYHQNPFGSDFPTPGSFQKSSNGFYGRSSSEYQRSDFGDVGRANRNGFQEESSGWDQRGNLDGLRGGNSAWDQRSNLGEVRQVNSNRFSGENPVQGRRTLPGEVRQVNPSGFRGENSDWGQRSNIGEVRQVDLNGYRGEHPSLQYQRSHLGEVQQGSPNGFRGENLDWGQRSNLGVGSVVNNSAGYQSGSLGEVPQVNSGGYYADGSVGNQRSNHGEVRPPGSFAGHGENSVGYQRTDIVEVQQRNSDGFYRGNPALHLGSNFGDVHRTSSNGALHQNSGFHGEHTQMANGHPGGNTNGGHSEIPMGTYNRNPGNNQFSSNSNIWYGQQNPNGHPETYGNPSEINRGSRHTFQQTPYGQCGGNPGYGYNRENPVPNVQQNSNESPFFGIPNINDESAQAGEMCSYKGTLSELDEFSNEGKVKEAVEVLSLLEEKGVVIDLPRYLRLVQACGNTKSLEEGRIVHDRIFQTMGELGIGVHNKILDMYFKCGSTDDAFQLFDKMPQRNLTTWDTMITGLANNNLGEEAIDLFLQFNEMGLKPDGDLFVAVFLSCGVLGSVKEGMLHFNSMTADFGIAPTMKHYASIVDMLGRSGYLDEALEFIEKMPIEASVDVWETLMNLCRVNGYEDLGDRCAAIVDLLDPSRLTEESRKGLLTVNDSSNAKTESTKKSNLLRGKSHIHEYRAGDRSNPEIYQQINILAPHMKEAGYVPDIKCVLHDVDEESREEALLYHSERLATAYGLLTSSARSPIRIIKNLRVCRDCHNAMKIMSKITGRLLIARDAKRFHHFENGVCSCKDFW</sequence>
<reference evidence="8" key="1">
    <citation type="journal article" date="2023" name="GigaByte">
        <title>Genome assembly of the bearded iris, Iris pallida Lam.</title>
        <authorList>
            <person name="Bruccoleri R.E."/>
            <person name="Oakeley E.J."/>
            <person name="Faust A.M.E."/>
            <person name="Altorfer M."/>
            <person name="Dessus-Babus S."/>
            <person name="Burckhardt D."/>
            <person name="Oertli M."/>
            <person name="Naumann U."/>
            <person name="Petersen F."/>
            <person name="Wong J."/>
        </authorList>
    </citation>
    <scope>NUCLEOTIDE SEQUENCE</scope>
    <source>
        <strain evidence="8">GSM-AAB239-AS_SAM_17_03QT</strain>
    </source>
</reference>
<dbReference type="AlphaFoldDB" id="A0AAX6F5N4"/>
<feature type="region of interest" description="Disordered" evidence="6">
    <location>
        <begin position="42"/>
        <end position="193"/>
    </location>
</feature>
<keyword evidence="2" id="KW-0677">Repeat</keyword>
<dbReference type="Gene3D" id="1.25.40.10">
    <property type="entry name" value="Tetratricopeptide repeat domain"/>
    <property type="match status" value="2"/>
</dbReference>
<feature type="domain" description="DYW" evidence="7">
    <location>
        <begin position="773"/>
        <end position="865"/>
    </location>
</feature>
<dbReference type="EMBL" id="JANAVB010031417">
    <property type="protein sequence ID" value="KAJ6811752.1"/>
    <property type="molecule type" value="Genomic_DNA"/>
</dbReference>